<protein>
    <submittedName>
        <fullName evidence="1">Uncharacterized protein</fullName>
    </submittedName>
</protein>
<accession>A0ACB8QN07</accession>
<evidence type="ECO:0000313" key="1">
    <source>
        <dbReference type="EMBL" id="KAI0033055.1"/>
    </source>
</evidence>
<reference evidence="1" key="1">
    <citation type="submission" date="2021-02" db="EMBL/GenBank/DDBJ databases">
        <authorList>
            <consortium name="DOE Joint Genome Institute"/>
            <person name="Ahrendt S."/>
            <person name="Looney B.P."/>
            <person name="Miyauchi S."/>
            <person name="Morin E."/>
            <person name="Drula E."/>
            <person name="Courty P.E."/>
            <person name="Chicoki N."/>
            <person name="Fauchery L."/>
            <person name="Kohler A."/>
            <person name="Kuo A."/>
            <person name="Labutti K."/>
            <person name="Pangilinan J."/>
            <person name="Lipzen A."/>
            <person name="Riley R."/>
            <person name="Andreopoulos W."/>
            <person name="He G."/>
            <person name="Johnson J."/>
            <person name="Barry K.W."/>
            <person name="Grigoriev I.V."/>
            <person name="Nagy L."/>
            <person name="Hibbett D."/>
            <person name="Henrissat B."/>
            <person name="Matheny P.B."/>
            <person name="Labbe J."/>
            <person name="Martin F."/>
        </authorList>
    </citation>
    <scope>NUCLEOTIDE SEQUENCE</scope>
    <source>
        <strain evidence="1">EC-137</strain>
    </source>
</reference>
<sequence length="663" mass="73283">MSDLGSDAFEDGSDDISSVNLSLYELRELPTSDMAAVELKLFTKKMNAQRQQAVQRVKECGPQLLDLDPSLWTTQDGARRRKDNSRIRALLSPVYSDETYASYPNFPKLLFECRSDGQVDKSKPFRNDAFRKLLSVIFFGPGTLNQAKSSRKPSPRSNATQWGVTSVTPGAIALVAVIFYFWLSPDTELYENGILVGQGGCGVSWKTRFDLYKKAILRLPKPDQDALFDWFNDEVFGRKVNHQTQVVDFDDNLSSEVIDPLDQMLAGLNVTPDIDEGEHEIELPSPPTPPEIVMPEPLHFAPNPELVSVPNPEPVSALYGPSKLLEDRPAPGHAKKGYYSLRSLGSCQLMKSRLAKPYQMLSKLVVAVVEFVEVELVVVVVAVAVETRVATALPAVALDQPNKWFRLKGGHVDSEQFGIGSQKPVARCCTRYYRLGIVTTAVFPVIEVAGTQDPRCSPSAVVLESLFSSHPLFEIVLLYCWCCLGLFRTSRFLVHVADGICVDVEFLGEQGLMYDANLLVGTVTRVALDVLLGWDLAWLVQGWSAFIHSSTGNLAAIVADLQPTNAFESRRAHAEIHAPSATIAFIRGSVCATPNLAPKDIFCDPDVTTVADVLDVISPDSQAPLSIVIVDPWRHTTMRRLELRESLHSNQTATMTLYERVCV</sequence>
<evidence type="ECO:0000313" key="2">
    <source>
        <dbReference type="Proteomes" id="UP000814128"/>
    </source>
</evidence>
<dbReference type="Proteomes" id="UP000814128">
    <property type="component" value="Unassembled WGS sequence"/>
</dbReference>
<organism evidence="1 2">
    <name type="scientific">Vararia minispora EC-137</name>
    <dbReference type="NCBI Taxonomy" id="1314806"/>
    <lineage>
        <taxon>Eukaryota</taxon>
        <taxon>Fungi</taxon>
        <taxon>Dikarya</taxon>
        <taxon>Basidiomycota</taxon>
        <taxon>Agaricomycotina</taxon>
        <taxon>Agaricomycetes</taxon>
        <taxon>Russulales</taxon>
        <taxon>Lachnocladiaceae</taxon>
        <taxon>Vararia</taxon>
    </lineage>
</organism>
<keyword evidence="2" id="KW-1185">Reference proteome</keyword>
<comment type="caution">
    <text evidence="1">The sequence shown here is derived from an EMBL/GenBank/DDBJ whole genome shotgun (WGS) entry which is preliminary data.</text>
</comment>
<name>A0ACB8QN07_9AGAM</name>
<dbReference type="EMBL" id="MU273529">
    <property type="protein sequence ID" value="KAI0033055.1"/>
    <property type="molecule type" value="Genomic_DNA"/>
</dbReference>
<proteinExistence type="predicted"/>
<gene>
    <name evidence="1" type="ORF">K488DRAFT_70173</name>
</gene>
<reference evidence="1" key="2">
    <citation type="journal article" date="2022" name="New Phytol.">
        <title>Evolutionary transition to the ectomycorrhizal habit in the genomes of a hyperdiverse lineage of mushroom-forming fungi.</title>
        <authorList>
            <person name="Looney B."/>
            <person name="Miyauchi S."/>
            <person name="Morin E."/>
            <person name="Drula E."/>
            <person name="Courty P.E."/>
            <person name="Kohler A."/>
            <person name="Kuo A."/>
            <person name="LaButti K."/>
            <person name="Pangilinan J."/>
            <person name="Lipzen A."/>
            <person name="Riley R."/>
            <person name="Andreopoulos W."/>
            <person name="He G."/>
            <person name="Johnson J."/>
            <person name="Nolan M."/>
            <person name="Tritt A."/>
            <person name="Barry K.W."/>
            <person name="Grigoriev I.V."/>
            <person name="Nagy L.G."/>
            <person name="Hibbett D."/>
            <person name="Henrissat B."/>
            <person name="Matheny P.B."/>
            <person name="Labbe J."/>
            <person name="Martin F.M."/>
        </authorList>
    </citation>
    <scope>NUCLEOTIDE SEQUENCE</scope>
    <source>
        <strain evidence="1">EC-137</strain>
    </source>
</reference>